<accession>A0A834WTV8</accession>
<dbReference type="EMBL" id="JAAIUW010000005">
    <property type="protein sequence ID" value="KAF7832293.1"/>
    <property type="molecule type" value="Genomic_DNA"/>
</dbReference>
<dbReference type="Proteomes" id="UP000634136">
    <property type="component" value="Unassembled WGS sequence"/>
</dbReference>
<feature type="compositionally biased region" description="Acidic residues" evidence="1">
    <location>
        <begin position="1"/>
        <end position="11"/>
    </location>
</feature>
<gene>
    <name evidence="2" type="ORF">G2W53_014626</name>
</gene>
<protein>
    <submittedName>
        <fullName evidence="2">Uncharacterized protein</fullName>
    </submittedName>
</protein>
<sequence length="35" mass="3898">MEELSEDGDCGDCDRSRELGVKTESSVWSSERDCS</sequence>
<keyword evidence="3" id="KW-1185">Reference proteome</keyword>
<reference evidence="2" key="1">
    <citation type="submission" date="2020-09" db="EMBL/GenBank/DDBJ databases">
        <title>Genome-Enabled Discovery of Anthraquinone Biosynthesis in Senna tora.</title>
        <authorList>
            <person name="Kang S.-H."/>
            <person name="Pandey R.P."/>
            <person name="Lee C.-M."/>
            <person name="Sim J.-S."/>
            <person name="Jeong J.-T."/>
            <person name="Choi B.-S."/>
            <person name="Jung M."/>
            <person name="Ginzburg D."/>
            <person name="Zhao K."/>
            <person name="Won S.Y."/>
            <person name="Oh T.-J."/>
            <person name="Yu Y."/>
            <person name="Kim N.-H."/>
            <person name="Lee O.R."/>
            <person name="Lee T.-H."/>
            <person name="Bashyal P."/>
            <person name="Kim T.-S."/>
            <person name="Lee W.-H."/>
            <person name="Kawkins C."/>
            <person name="Kim C.-K."/>
            <person name="Kim J.S."/>
            <person name="Ahn B.O."/>
            <person name="Rhee S.Y."/>
            <person name="Sohng J.K."/>
        </authorList>
    </citation>
    <scope>NUCLEOTIDE SEQUENCE</scope>
    <source>
        <tissue evidence="2">Leaf</tissue>
    </source>
</reference>
<comment type="caution">
    <text evidence="2">The sequence shown here is derived from an EMBL/GenBank/DDBJ whole genome shotgun (WGS) entry which is preliminary data.</text>
</comment>
<feature type="compositionally biased region" description="Basic and acidic residues" evidence="1">
    <location>
        <begin position="12"/>
        <end position="21"/>
    </location>
</feature>
<evidence type="ECO:0000313" key="3">
    <source>
        <dbReference type="Proteomes" id="UP000634136"/>
    </source>
</evidence>
<feature type="region of interest" description="Disordered" evidence="1">
    <location>
        <begin position="1"/>
        <end position="35"/>
    </location>
</feature>
<proteinExistence type="predicted"/>
<evidence type="ECO:0000313" key="2">
    <source>
        <dbReference type="EMBL" id="KAF7832293.1"/>
    </source>
</evidence>
<dbReference type="AlphaFoldDB" id="A0A834WTV8"/>
<name>A0A834WTV8_9FABA</name>
<evidence type="ECO:0000256" key="1">
    <source>
        <dbReference type="SAM" id="MobiDB-lite"/>
    </source>
</evidence>
<organism evidence="2 3">
    <name type="scientific">Senna tora</name>
    <dbReference type="NCBI Taxonomy" id="362788"/>
    <lineage>
        <taxon>Eukaryota</taxon>
        <taxon>Viridiplantae</taxon>
        <taxon>Streptophyta</taxon>
        <taxon>Embryophyta</taxon>
        <taxon>Tracheophyta</taxon>
        <taxon>Spermatophyta</taxon>
        <taxon>Magnoliopsida</taxon>
        <taxon>eudicotyledons</taxon>
        <taxon>Gunneridae</taxon>
        <taxon>Pentapetalae</taxon>
        <taxon>rosids</taxon>
        <taxon>fabids</taxon>
        <taxon>Fabales</taxon>
        <taxon>Fabaceae</taxon>
        <taxon>Caesalpinioideae</taxon>
        <taxon>Cassia clade</taxon>
        <taxon>Senna</taxon>
    </lineage>
</organism>